<proteinExistence type="predicted"/>
<reference evidence="2 4" key="2">
    <citation type="journal article" date="2014" name="BMC Genomics">
        <title>An improved genome release (version Mt4.0) for the model legume Medicago truncatula.</title>
        <authorList>
            <person name="Tang H."/>
            <person name="Krishnakumar V."/>
            <person name="Bidwell S."/>
            <person name="Rosen B."/>
            <person name="Chan A."/>
            <person name="Zhou S."/>
            <person name="Gentzbittel L."/>
            <person name="Childs K.L."/>
            <person name="Yandell M."/>
            <person name="Gundlach H."/>
            <person name="Mayer K.F."/>
            <person name="Schwartz D.C."/>
            <person name="Town C.D."/>
        </authorList>
    </citation>
    <scope>GENOME REANNOTATION</scope>
    <source>
        <strain evidence="2">A17</strain>
        <strain evidence="3 4">cv. Jemalong A17</strain>
    </source>
</reference>
<accession>A0A072U9T7</accession>
<feature type="region of interest" description="Disordered" evidence="1">
    <location>
        <begin position="1"/>
        <end position="34"/>
    </location>
</feature>
<feature type="compositionally biased region" description="Polar residues" evidence="1">
    <location>
        <begin position="20"/>
        <end position="34"/>
    </location>
</feature>
<dbReference type="Proteomes" id="UP000002051">
    <property type="component" value="Unassembled WGS sequence"/>
</dbReference>
<evidence type="ECO:0000313" key="3">
    <source>
        <dbReference type="EnsemblPlants" id="KEH22605"/>
    </source>
</evidence>
<evidence type="ECO:0000313" key="2">
    <source>
        <dbReference type="EMBL" id="KEH22605.1"/>
    </source>
</evidence>
<keyword evidence="4" id="KW-1185">Reference proteome</keyword>
<protein>
    <submittedName>
        <fullName evidence="2 3">Uncharacterized protein</fullName>
    </submittedName>
</protein>
<dbReference type="AlphaFoldDB" id="A0A072U9T7"/>
<dbReference type="HOGENOM" id="CLU_1436440_0_0_1"/>
<organism evidence="2 4">
    <name type="scientific">Medicago truncatula</name>
    <name type="common">Barrel medic</name>
    <name type="synonym">Medicago tribuloides</name>
    <dbReference type="NCBI Taxonomy" id="3880"/>
    <lineage>
        <taxon>Eukaryota</taxon>
        <taxon>Viridiplantae</taxon>
        <taxon>Streptophyta</taxon>
        <taxon>Embryophyta</taxon>
        <taxon>Tracheophyta</taxon>
        <taxon>Spermatophyta</taxon>
        <taxon>Magnoliopsida</taxon>
        <taxon>eudicotyledons</taxon>
        <taxon>Gunneridae</taxon>
        <taxon>Pentapetalae</taxon>
        <taxon>rosids</taxon>
        <taxon>fabids</taxon>
        <taxon>Fabales</taxon>
        <taxon>Fabaceae</taxon>
        <taxon>Papilionoideae</taxon>
        <taxon>50 kb inversion clade</taxon>
        <taxon>NPAAA clade</taxon>
        <taxon>Hologalegina</taxon>
        <taxon>IRL clade</taxon>
        <taxon>Trifolieae</taxon>
        <taxon>Medicago</taxon>
    </lineage>
</organism>
<dbReference type="EnsemblPlants" id="KEH22605">
    <property type="protein sequence ID" value="KEH22605"/>
    <property type="gene ID" value="MTR_7g056017"/>
</dbReference>
<sequence length="189" mass="21594">MDQPLSNYGNESGGLHPHTLNPSPSTFNPFSGELSSDSSSNKQCYKSFEEIVFWKVLLSSFHEILSWNRPRNRVNQSVPVDFRKPCAKRSGSFPENAFQSIPVNYSQNRLAKNSVIHQADEELINQEVEQHGLVAVEQRMDQDVEQPAQRYMGGPYDLFVLTRYEVHVAHRLWYVGVGMVQFGMKTESN</sequence>
<evidence type="ECO:0000256" key="1">
    <source>
        <dbReference type="SAM" id="MobiDB-lite"/>
    </source>
</evidence>
<feature type="compositionally biased region" description="Polar residues" evidence="1">
    <location>
        <begin position="1"/>
        <end position="10"/>
    </location>
</feature>
<reference evidence="2 4" key="1">
    <citation type="journal article" date="2011" name="Nature">
        <title>The Medicago genome provides insight into the evolution of rhizobial symbioses.</title>
        <authorList>
            <person name="Young N.D."/>
            <person name="Debelle F."/>
            <person name="Oldroyd G.E."/>
            <person name="Geurts R."/>
            <person name="Cannon S.B."/>
            <person name="Udvardi M.K."/>
            <person name="Benedito V.A."/>
            <person name="Mayer K.F."/>
            <person name="Gouzy J."/>
            <person name="Schoof H."/>
            <person name="Van de Peer Y."/>
            <person name="Proost S."/>
            <person name="Cook D.R."/>
            <person name="Meyers B.C."/>
            <person name="Spannagl M."/>
            <person name="Cheung F."/>
            <person name="De Mita S."/>
            <person name="Krishnakumar V."/>
            <person name="Gundlach H."/>
            <person name="Zhou S."/>
            <person name="Mudge J."/>
            <person name="Bharti A.K."/>
            <person name="Murray J.D."/>
            <person name="Naoumkina M.A."/>
            <person name="Rosen B."/>
            <person name="Silverstein K.A."/>
            <person name="Tang H."/>
            <person name="Rombauts S."/>
            <person name="Zhao P.X."/>
            <person name="Zhou P."/>
            <person name="Barbe V."/>
            <person name="Bardou P."/>
            <person name="Bechner M."/>
            <person name="Bellec A."/>
            <person name="Berger A."/>
            <person name="Berges H."/>
            <person name="Bidwell S."/>
            <person name="Bisseling T."/>
            <person name="Choisne N."/>
            <person name="Couloux A."/>
            <person name="Denny R."/>
            <person name="Deshpande S."/>
            <person name="Dai X."/>
            <person name="Doyle J.J."/>
            <person name="Dudez A.M."/>
            <person name="Farmer A.D."/>
            <person name="Fouteau S."/>
            <person name="Franken C."/>
            <person name="Gibelin C."/>
            <person name="Gish J."/>
            <person name="Goldstein S."/>
            <person name="Gonzalez A.J."/>
            <person name="Green P.J."/>
            <person name="Hallab A."/>
            <person name="Hartog M."/>
            <person name="Hua A."/>
            <person name="Humphray S.J."/>
            <person name="Jeong D.H."/>
            <person name="Jing Y."/>
            <person name="Jocker A."/>
            <person name="Kenton S.M."/>
            <person name="Kim D.J."/>
            <person name="Klee K."/>
            <person name="Lai H."/>
            <person name="Lang C."/>
            <person name="Lin S."/>
            <person name="Macmil S.L."/>
            <person name="Magdelenat G."/>
            <person name="Matthews L."/>
            <person name="McCorrison J."/>
            <person name="Monaghan E.L."/>
            <person name="Mun J.H."/>
            <person name="Najar F.Z."/>
            <person name="Nicholson C."/>
            <person name="Noirot C."/>
            <person name="O'Bleness M."/>
            <person name="Paule C.R."/>
            <person name="Poulain J."/>
            <person name="Prion F."/>
            <person name="Qin B."/>
            <person name="Qu C."/>
            <person name="Retzel E.F."/>
            <person name="Riddle C."/>
            <person name="Sallet E."/>
            <person name="Samain S."/>
            <person name="Samson N."/>
            <person name="Sanders I."/>
            <person name="Saurat O."/>
            <person name="Scarpelli C."/>
            <person name="Schiex T."/>
            <person name="Segurens B."/>
            <person name="Severin A.J."/>
            <person name="Sherrier D.J."/>
            <person name="Shi R."/>
            <person name="Sims S."/>
            <person name="Singer S.R."/>
            <person name="Sinharoy S."/>
            <person name="Sterck L."/>
            <person name="Viollet A."/>
            <person name="Wang B.B."/>
            <person name="Wang K."/>
            <person name="Wang M."/>
            <person name="Wang X."/>
            <person name="Warfsmann J."/>
            <person name="Weissenbach J."/>
            <person name="White D.D."/>
            <person name="White J.D."/>
            <person name="Wiley G.B."/>
            <person name="Wincker P."/>
            <person name="Xing Y."/>
            <person name="Yang L."/>
            <person name="Yao Z."/>
            <person name="Ying F."/>
            <person name="Zhai J."/>
            <person name="Zhou L."/>
            <person name="Zuber A."/>
            <person name="Denarie J."/>
            <person name="Dixon R.A."/>
            <person name="May G.D."/>
            <person name="Schwartz D.C."/>
            <person name="Rogers J."/>
            <person name="Quetier F."/>
            <person name="Town C.D."/>
            <person name="Roe B.A."/>
        </authorList>
    </citation>
    <scope>NUCLEOTIDE SEQUENCE [LARGE SCALE GENOMIC DNA]</scope>
    <source>
        <strain evidence="2">A17</strain>
        <strain evidence="3 4">cv. Jemalong A17</strain>
    </source>
</reference>
<reference evidence="3" key="3">
    <citation type="submission" date="2015-04" db="UniProtKB">
        <authorList>
            <consortium name="EnsemblPlants"/>
        </authorList>
    </citation>
    <scope>IDENTIFICATION</scope>
    <source>
        <strain evidence="3">cv. Jemalong A17</strain>
    </source>
</reference>
<gene>
    <name evidence="2" type="ordered locus">MTR_7g056017</name>
</gene>
<dbReference type="EMBL" id="CM001223">
    <property type="protein sequence ID" value="KEH22605.1"/>
    <property type="molecule type" value="Genomic_DNA"/>
</dbReference>
<name>A0A072U9T7_MEDTR</name>
<evidence type="ECO:0000313" key="4">
    <source>
        <dbReference type="Proteomes" id="UP000002051"/>
    </source>
</evidence>